<dbReference type="InterPro" id="IPR003018">
    <property type="entry name" value="GAF"/>
</dbReference>
<evidence type="ECO:0000256" key="2">
    <source>
        <dbReference type="ARBA" id="ARBA00012438"/>
    </source>
</evidence>
<evidence type="ECO:0000256" key="8">
    <source>
        <dbReference type="ARBA" id="ARBA00023012"/>
    </source>
</evidence>
<dbReference type="PANTHER" id="PTHR42878">
    <property type="entry name" value="TWO-COMPONENT HISTIDINE KINASE"/>
    <property type="match status" value="1"/>
</dbReference>
<dbReference type="PRINTS" id="PR00344">
    <property type="entry name" value="BCTRLSENSOR"/>
</dbReference>
<organism evidence="10 11">
    <name type="scientific">Pedobacter duraquae</name>
    <dbReference type="NCBI Taxonomy" id="425511"/>
    <lineage>
        <taxon>Bacteria</taxon>
        <taxon>Pseudomonadati</taxon>
        <taxon>Bacteroidota</taxon>
        <taxon>Sphingobacteriia</taxon>
        <taxon>Sphingobacteriales</taxon>
        <taxon>Sphingobacteriaceae</taxon>
        <taxon>Pedobacter</taxon>
    </lineage>
</organism>
<evidence type="ECO:0000313" key="10">
    <source>
        <dbReference type="EMBL" id="TDO23911.1"/>
    </source>
</evidence>
<keyword evidence="6" id="KW-0418">Kinase</keyword>
<evidence type="ECO:0000259" key="9">
    <source>
        <dbReference type="PROSITE" id="PS50109"/>
    </source>
</evidence>
<dbReference type="Gene3D" id="1.10.287.130">
    <property type="match status" value="1"/>
</dbReference>
<evidence type="ECO:0000256" key="1">
    <source>
        <dbReference type="ARBA" id="ARBA00000085"/>
    </source>
</evidence>
<dbReference type="Pfam" id="PF01590">
    <property type="entry name" value="GAF"/>
    <property type="match status" value="1"/>
</dbReference>
<dbReference type="Pfam" id="PF00512">
    <property type="entry name" value="HisKA"/>
    <property type="match status" value="1"/>
</dbReference>
<evidence type="ECO:0000256" key="7">
    <source>
        <dbReference type="ARBA" id="ARBA00022840"/>
    </source>
</evidence>
<feature type="domain" description="Histidine kinase" evidence="9">
    <location>
        <begin position="183"/>
        <end position="393"/>
    </location>
</feature>
<dbReference type="SUPFAM" id="SSF47384">
    <property type="entry name" value="Homodimeric domain of signal transducing histidine kinase"/>
    <property type="match status" value="1"/>
</dbReference>
<dbReference type="SUPFAM" id="SSF55874">
    <property type="entry name" value="ATPase domain of HSP90 chaperone/DNA topoisomerase II/histidine kinase"/>
    <property type="match status" value="1"/>
</dbReference>
<dbReference type="InterPro" id="IPR003661">
    <property type="entry name" value="HisK_dim/P_dom"/>
</dbReference>
<keyword evidence="11" id="KW-1185">Reference proteome</keyword>
<dbReference type="InterPro" id="IPR036097">
    <property type="entry name" value="HisK_dim/P_sf"/>
</dbReference>
<comment type="catalytic activity">
    <reaction evidence="1">
        <text>ATP + protein L-histidine = ADP + protein N-phospho-L-histidine.</text>
        <dbReference type="EC" id="2.7.13.3"/>
    </reaction>
</comment>
<keyword evidence="3" id="KW-0597">Phosphoprotein</keyword>
<gene>
    <name evidence="10" type="ORF">CLV32_0197</name>
</gene>
<proteinExistence type="predicted"/>
<protein>
    <recommendedName>
        <fullName evidence="2">histidine kinase</fullName>
        <ecNumber evidence="2">2.7.13.3</ecNumber>
    </recommendedName>
</protein>
<evidence type="ECO:0000256" key="4">
    <source>
        <dbReference type="ARBA" id="ARBA00022679"/>
    </source>
</evidence>
<dbReference type="InterPro" id="IPR005467">
    <property type="entry name" value="His_kinase_dom"/>
</dbReference>
<dbReference type="InterPro" id="IPR036890">
    <property type="entry name" value="HATPase_C_sf"/>
</dbReference>
<dbReference type="EC" id="2.7.13.3" evidence="2"/>
<evidence type="ECO:0000256" key="6">
    <source>
        <dbReference type="ARBA" id="ARBA00022777"/>
    </source>
</evidence>
<dbReference type="RefSeq" id="WP_243732203.1">
    <property type="nucleotide sequence ID" value="NZ_SNWM01000001.1"/>
</dbReference>
<dbReference type="GO" id="GO:0000155">
    <property type="term" value="F:phosphorelay sensor kinase activity"/>
    <property type="evidence" value="ECO:0007669"/>
    <property type="project" value="InterPro"/>
</dbReference>
<dbReference type="SUPFAM" id="SSF55781">
    <property type="entry name" value="GAF domain-like"/>
    <property type="match status" value="1"/>
</dbReference>
<dbReference type="InterPro" id="IPR050351">
    <property type="entry name" value="BphY/WalK/GraS-like"/>
</dbReference>
<dbReference type="AlphaFoldDB" id="A0A4R6IP49"/>
<keyword evidence="5" id="KW-0547">Nucleotide-binding</keyword>
<dbReference type="SMART" id="SM00387">
    <property type="entry name" value="HATPase_c"/>
    <property type="match status" value="1"/>
</dbReference>
<evidence type="ECO:0000313" key="11">
    <source>
        <dbReference type="Proteomes" id="UP000295499"/>
    </source>
</evidence>
<dbReference type="Proteomes" id="UP000295499">
    <property type="component" value="Unassembled WGS sequence"/>
</dbReference>
<keyword evidence="7" id="KW-0067">ATP-binding</keyword>
<evidence type="ECO:0000256" key="3">
    <source>
        <dbReference type="ARBA" id="ARBA00022553"/>
    </source>
</evidence>
<dbReference type="GO" id="GO:0005524">
    <property type="term" value="F:ATP binding"/>
    <property type="evidence" value="ECO:0007669"/>
    <property type="project" value="UniProtKB-KW"/>
</dbReference>
<dbReference type="SMART" id="SM00388">
    <property type="entry name" value="HisKA"/>
    <property type="match status" value="1"/>
</dbReference>
<dbReference type="GO" id="GO:0030295">
    <property type="term" value="F:protein kinase activator activity"/>
    <property type="evidence" value="ECO:0007669"/>
    <property type="project" value="TreeGrafter"/>
</dbReference>
<sequence length="393" mass="43450">MSESRITFEADLEAISRIESVSSILDIICRITGMGFAAIARVTEDRWVACAVNDHINFGLKPGGELQLETTICYEIHKHKQIVAIDNVSTNDLYKDHHTPLLYGFQSYISVPIVLKNGDFFGTLCAIDPKPANLDNAHITGMFRQFSELIAFHLEAAERLAVSESKLEEEQKNAELREHFIAVLGHDLRNPVGAIANAAQLLLRMPLDERMLRLVTIAQDASYRMKVLIDNVLDFARARLGEGIAINMAPESNMQVILDQVVSELQIIWPETPIDRFYSLNAVVSCDRSRVAQLFSNLLGNALSHGKHGLPVQVSADTEDGQFRLCVSNTGDKIPDAAMDRLFQPFSRGDVKAGQEGLGLGLYIAQAISEAHHGSLSVVSTDEETCFTFNMPL</sequence>
<keyword evidence="8" id="KW-0902">Two-component regulatory system</keyword>
<dbReference type="PANTHER" id="PTHR42878:SF7">
    <property type="entry name" value="SENSOR HISTIDINE KINASE GLRK"/>
    <property type="match status" value="1"/>
</dbReference>
<dbReference type="Pfam" id="PF02518">
    <property type="entry name" value="HATPase_c"/>
    <property type="match status" value="1"/>
</dbReference>
<accession>A0A4R6IP49</accession>
<reference evidence="10 11" key="1">
    <citation type="submission" date="2019-03" db="EMBL/GenBank/DDBJ databases">
        <title>Genomic Encyclopedia of Archaeal and Bacterial Type Strains, Phase II (KMG-II): from individual species to whole genera.</title>
        <authorList>
            <person name="Goeker M."/>
        </authorList>
    </citation>
    <scope>NUCLEOTIDE SEQUENCE [LARGE SCALE GENOMIC DNA]</scope>
    <source>
        <strain evidence="10 11">DSM 19034</strain>
    </source>
</reference>
<dbReference type="GO" id="GO:0000156">
    <property type="term" value="F:phosphorelay response regulator activity"/>
    <property type="evidence" value="ECO:0007669"/>
    <property type="project" value="TreeGrafter"/>
</dbReference>
<dbReference type="Gene3D" id="3.30.565.10">
    <property type="entry name" value="Histidine kinase-like ATPase, C-terminal domain"/>
    <property type="match status" value="1"/>
</dbReference>
<evidence type="ECO:0000256" key="5">
    <source>
        <dbReference type="ARBA" id="ARBA00022741"/>
    </source>
</evidence>
<dbReference type="Gene3D" id="3.30.450.40">
    <property type="match status" value="1"/>
</dbReference>
<name>A0A4R6IP49_9SPHI</name>
<keyword evidence="4" id="KW-0808">Transferase</keyword>
<dbReference type="InterPro" id="IPR029016">
    <property type="entry name" value="GAF-like_dom_sf"/>
</dbReference>
<dbReference type="EMBL" id="SNWM01000001">
    <property type="protein sequence ID" value="TDO23911.1"/>
    <property type="molecule type" value="Genomic_DNA"/>
</dbReference>
<dbReference type="CDD" id="cd00082">
    <property type="entry name" value="HisKA"/>
    <property type="match status" value="1"/>
</dbReference>
<dbReference type="PROSITE" id="PS50109">
    <property type="entry name" value="HIS_KIN"/>
    <property type="match status" value="1"/>
</dbReference>
<dbReference type="GO" id="GO:0007234">
    <property type="term" value="P:osmosensory signaling via phosphorelay pathway"/>
    <property type="evidence" value="ECO:0007669"/>
    <property type="project" value="TreeGrafter"/>
</dbReference>
<dbReference type="SMART" id="SM00065">
    <property type="entry name" value="GAF"/>
    <property type="match status" value="1"/>
</dbReference>
<dbReference type="InterPro" id="IPR004358">
    <property type="entry name" value="Sig_transdc_His_kin-like_C"/>
</dbReference>
<comment type="caution">
    <text evidence="10">The sequence shown here is derived from an EMBL/GenBank/DDBJ whole genome shotgun (WGS) entry which is preliminary data.</text>
</comment>
<dbReference type="InterPro" id="IPR003594">
    <property type="entry name" value="HATPase_dom"/>
</dbReference>